<name>A0AAV3Z9I0_9GAST</name>
<dbReference type="EMBL" id="BLXT01002115">
    <property type="protein sequence ID" value="GFN91272.1"/>
    <property type="molecule type" value="Genomic_DNA"/>
</dbReference>
<reference evidence="1 2" key="1">
    <citation type="journal article" date="2021" name="Elife">
        <title>Chloroplast acquisition without the gene transfer in kleptoplastic sea slugs, Plakobranchus ocellatus.</title>
        <authorList>
            <person name="Maeda T."/>
            <person name="Takahashi S."/>
            <person name="Yoshida T."/>
            <person name="Shimamura S."/>
            <person name="Takaki Y."/>
            <person name="Nagai Y."/>
            <person name="Toyoda A."/>
            <person name="Suzuki Y."/>
            <person name="Arimoto A."/>
            <person name="Ishii H."/>
            <person name="Satoh N."/>
            <person name="Nishiyama T."/>
            <person name="Hasebe M."/>
            <person name="Maruyama T."/>
            <person name="Minagawa J."/>
            <person name="Obokata J."/>
            <person name="Shigenobu S."/>
        </authorList>
    </citation>
    <scope>NUCLEOTIDE SEQUENCE [LARGE SCALE GENOMIC DNA]</scope>
</reference>
<proteinExistence type="predicted"/>
<dbReference type="AlphaFoldDB" id="A0AAV3Z9I0"/>
<protein>
    <submittedName>
        <fullName evidence="1">Uncharacterized protein</fullName>
    </submittedName>
</protein>
<organism evidence="1 2">
    <name type="scientific">Plakobranchus ocellatus</name>
    <dbReference type="NCBI Taxonomy" id="259542"/>
    <lineage>
        <taxon>Eukaryota</taxon>
        <taxon>Metazoa</taxon>
        <taxon>Spiralia</taxon>
        <taxon>Lophotrochozoa</taxon>
        <taxon>Mollusca</taxon>
        <taxon>Gastropoda</taxon>
        <taxon>Heterobranchia</taxon>
        <taxon>Euthyneura</taxon>
        <taxon>Panpulmonata</taxon>
        <taxon>Sacoglossa</taxon>
        <taxon>Placobranchoidea</taxon>
        <taxon>Plakobranchidae</taxon>
        <taxon>Plakobranchus</taxon>
    </lineage>
</organism>
<evidence type="ECO:0000313" key="1">
    <source>
        <dbReference type="EMBL" id="GFN91272.1"/>
    </source>
</evidence>
<comment type="caution">
    <text evidence="1">The sequence shown here is derived from an EMBL/GenBank/DDBJ whole genome shotgun (WGS) entry which is preliminary data.</text>
</comment>
<keyword evidence="2" id="KW-1185">Reference proteome</keyword>
<evidence type="ECO:0000313" key="2">
    <source>
        <dbReference type="Proteomes" id="UP000735302"/>
    </source>
</evidence>
<gene>
    <name evidence="1" type="ORF">PoB_001777800</name>
</gene>
<dbReference type="Proteomes" id="UP000735302">
    <property type="component" value="Unassembled WGS sequence"/>
</dbReference>
<sequence length="130" mass="14287">MKSWARYIKNFDPQNCECFFTAALSRHVTSPGGTQAAGSFHIFAASDVCPPQGQVGFCNGPKPAEPLSPSRRLFTSAFSYAYGRRYPDLKTPPWCTGTRSLRSQCTQRLAFLSNRSIGGTVNRGSVLRFA</sequence>
<accession>A0AAV3Z9I0</accession>